<evidence type="ECO:0000313" key="6">
    <source>
        <dbReference type="Proteomes" id="UP000271587"/>
    </source>
</evidence>
<dbReference type="SUPFAM" id="SSF55729">
    <property type="entry name" value="Acyl-CoA N-acyltransferases (Nat)"/>
    <property type="match status" value="1"/>
</dbReference>
<organism evidence="5 6">
    <name type="scientific">Corynebacterium gerontici</name>
    <dbReference type="NCBI Taxonomy" id="2079234"/>
    <lineage>
        <taxon>Bacteria</taxon>
        <taxon>Bacillati</taxon>
        <taxon>Actinomycetota</taxon>
        <taxon>Actinomycetes</taxon>
        <taxon>Mycobacteriales</taxon>
        <taxon>Corynebacteriaceae</taxon>
        <taxon>Corynebacterium</taxon>
    </lineage>
</organism>
<evidence type="ECO:0000256" key="1">
    <source>
        <dbReference type="ARBA" id="ARBA00022679"/>
    </source>
</evidence>
<dbReference type="OrthoDB" id="5242221at2"/>
<evidence type="ECO:0000256" key="3">
    <source>
        <dbReference type="ARBA" id="ARBA00038502"/>
    </source>
</evidence>
<evidence type="ECO:0000259" key="4">
    <source>
        <dbReference type="PROSITE" id="PS51186"/>
    </source>
</evidence>
<dbReference type="EC" id="2.3.1.-" evidence="5"/>
<dbReference type="CDD" id="cd04301">
    <property type="entry name" value="NAT_SF"/>
    <property type="match status" value="1"/>
</dbReference>
<comment type="similarity">
    <text evidence="3">Belongs to the acetyltransferase family. RimJ subfamily.</text>
</comment>
<dbReference type="InterPro" id="IPR000182">
    <property type="entry name" value="GNAT_dom"/>
</dbReference>
<gene>
    <name evidence="5" type="primary">ydaF</name>
    <name evidence="5" type="ORF">CGERO_03560</name>
</gene>
<dbReference type="Proteomes" id="UP000271587">
    <property type="component" value="Chromosome"/>
</dbReference>
<name>A0A3G6IZ14_9CORY</name>
<keyword evidence="6" id="KW-1185">Reference proteome</keyword>
<dbReference type="RefSeq" id="WP_123933501.1">
    <property type="nucleotide sequence ID" value="NZ_CP033897.1"/>
</dbReference>
<protein>
    <submittedName>
        <fullName evidence="5">Ribosomal N-acetyltransferase YdaF</fullName>
        <ecNumber evidence="5">2.3.1.-</ecNumber>
    </submittedName>
</protein>
<evidence type="ECO:0000313" key="5">
    <source>
        <dbReference type="EMBL" id="AZA11031.1"/>
    </source>
</evidence>
<dbReference type="Gene3D" id="3.40.630.30">
    <property type="match status" value="1"/>
</dbReference>
<proteinExistence type="inferred from homology"/>
<dbReference type="InterPro" id="IPR051531">
    <property type="entry name" value="N-acetyltransferase"/>
</dbReference>
<dbReference type="Pfam" id="PF13302">
    <property type="entry name" value="Acetyltransf_3"/>
    <property type="match status" value="1"/>
</dbReference>
<dbReference type="InterPro" id="IPR016181">
    <property type="entry name" value="Acyl_CoA_acyltransferase"/>
</dbReference>
<dbReference type="EMBL" id="CP033897">
    <property type="protein sequence ID" value="AZA11031.1"/>
    <property type="molecule type" value="Genomic_DNA"/>
</dbReference>
<dbReference type="AlphaFoldDB" id="A0A3G6IZ14"/>
<feature type="domain" description="N-acetyltransferase" evidence="4">
    <location>
        <begin position="71"/>
        <end position="220"/>
    </location>
</feature>
<dbReference type="PANTHER" id="PTHR43792:SF8">
    <property type="entry name" value="[RIBOSOMAL PROTEIN US5]-ALANINE N-ACETYLTRANSFERASE"/>
    <property type="match status" value="1"/>
</dbReference>
<accession>A0A3G6IZ14</accession>
<keyword evidence="2 5" id="KW-0012">Acyltransferase</keyword>
<keyword evidence="1 5" id="KW-0808">Transferase</keyword>
<evidence type="ECO:0000256" key="2">
    <source>
        <dbReference type="ARBA" id="ARBA00023315"/>
    </source>
</evidence>
<dbReference type="KEGG" id="cgk:CGERO_03560"/>
<dbReference type="GO" id="GO:0005737">
    <property type="term" value="C:cytoplasm"/>
    <property type="evidence" value="ECO:0007669"/>
    <property type="project" value="TreeGrafter"/>
</dbReference>
<sequence length="238" mass="27425">MIDWLQRWLKPTMRPATGPRDPRHPGWCEYTKEIVVPRMVANQATQTKVRLRPLLFEDSREWSRLRLRDQIHLEPVEPTLPGTWESAHDDAGWKRYFYSLQEAAREGNAIPFAIIADGSFVGQITIDEIRGMPWCDATLGYWVDRDYWGRGIASAACALAIDHAFERVGLHRLTATFMPDNPASGKVLARNGFQEEGLLRGNMHINGRFEDHFFMGLNRDDFTRTAVQRLLGKQSHHR</sequence>
<reference evidence="5 6" key="1">
    <citation type="submission" date="2018-11" db="EMBL/GenBank/DDBJ databases">
        <authorList>
            <person name="Kleinhagauer T."/>
            <person name="Glaeser S.P."/>
            <person name="Spergser J."/>
            <person name="Ruckert C."/>
            <person name="Kaempfer P."/>
            <person name="Busse H.-J."/>
        </authorList>
    </citation>
    <scope>NUCLEOTIDE SEQUENCE [LARGE SCALE GENOMIC DNA]</scope>
    <source>
        <strain evidence="5 6">W8</strain>
    </source>
</reference>
<dbReference type="PROSITE" id="PS51186">
    <property type="entry name" value="GNAT"/>
    <property type="match status" value="1"/>
</dbReference>
<dbReference type="PANTHER" id="PTHR43792">
    <property type="entry name" value="GNAT FAMILY, PUTATIVE (AFU_ORTHOLOGUE AFUA_3G00765)-RELATED-RELATED"/>
    <property type="match status" value="1"/>
</dbReference>
<dbReference type="GO" id="GO:0008999">
    <property type="term" value="F:protein-N-terminal-alanine acetyltransferase activity"/>
    <property type="evidence" value="ECO:0007669"/>
    <property type="project" value="TreeGrafter"/>
</dbReference>